<organism evidence="7 8">
    <name type="scientific">Candidatus Woykebacteria bacterium RBG_13_40_15</name>
    <dbReference type="NCBI Taxonomy" id="1802593"/>
    <lineage>
        <taxon>Bacteria</taxon>
        <taxon>Candidatus Woykeibacteriota</taxon>
    </lineage>
</organism>
<feature type="transmembrane region" description="Helical" evidence="5">
    <location>
        <begin position="243"/>
        <end position="264"/>
    </location>
</feature>
<dbReference type="AlphaFoldDB" id="A0A1G1W5T4"/>
<dbReference type="InterPro" id="IPR044880">
    <property type="entry name" value="NCX_ion-bd_dom_sf"/>
</dbReference>
<dbReference type="Pfam" id="PF01699">
    <property type="entry name" value="Na_Ca_ex"/>
    <property type="match status" value="2"/>
</dbReference>
<dbReference type="GO" id="GO:0008273">
    <property type="term" value="F:calcium, potassium:sodium antiporter activity"/>
    <property type="evidence" value="ECO:0007669"/>
    <property type="project" value="TreeGrafter"/>
</dbReference>
<keyword evidence="4 5" id="KW-0472">Membrane</keyword>
<dbReference type="PANTHER" id="PTHR10846">
    <property type="entry name" value="SODIUM/POTASSIUM/CALCIUM EXCHANGER"/>
    <property type="match status" value="1"/>
</dbReference>
<evidence type="ECO:0000256" key="4">
    <source>
        <dbReference type="ARBA" id="ARBA00023136"/>
    </source>
</evidence>
<feature type="transmembrane region" description="Helical" evidence="5">
    <location>
        <begin position="297"/>
        <end position="314"/>
    </location>
</feature>
<feature type="transmembrane region" description="Helical" evidence="5">
    <location>
        <begin position="102"/>
        <end position="120"/>
    </location>
</feature>
<feature type="transmembrane region" description="Helical" evidence="5">
    <location>
        <begin position="37"/>
        <end position="61"/>
    </location>
</feature>
<feature type="domain" description="Sodium/calcium exchanger membrane region" evidence="6">
    <location>
        <begin position="175"/>
        <end position="313"/>
    </location>
</feature>
<sequence>MAEVFVFLVSLSAVIVGADWLGNAATYFAKKLSLPKILIGATFVSIATTGPEIVIAFFSGIGREPAIGLGTALGSPLVNIGLILGLLLFFSKARVDEPHYTRTIQIFLLVLATVFFLSITGTITPISGFALFLVGIFYLLLEFFISKNEQGIIEGVESRFWRLKSFFSRKNNLQVFYFIAGAILLLGGAHFLVGSAATIAAIFGIPEIVIGFVAIAFGTSLPELFFAVNAILRRRTELSVGNLFGASILDLTLALGLIGILGGFTVRPYILYLTIGTAALLSILALSPVFGKFRPKVIGIISIAIYFGFLIWFGKVCI</sequence>
<evidence type="ECO:0000313" key="7">
    <source>
        <dbReference type="EMBL" id="OGY22993.1"/>
    </source>
</evidence>
<feature type="transmembrane region" description="Helical" evidence="5">
    <location>
        <begin position="270"/>
        <end position="290"/>
    </location>
</feature>
<evidence type="ECO:0000313" key="8">
    <source>
        <dbReference type="Proteomes" id="UP000176631"/>
    </source>
</evidence>
<dbReference type="GO" id="GO:0005886">
    <property type="term" value="C:plasma membrane"/>
    <property type="evidence" value="ECO:0007669"/>
    <property type="project" value="TreeGrafter"/>
</dbReference>
<evidence type="ECO:0000256" key="2">
    <source>
        <dbReference type="ARBA" id="ARBA00022692"/>
    </source>
</evidence>
<keyword evidence="2 5" id="KW-0812">Transmembrane</keyword>
<reference evidence="7 8" key="1">
    <citation type="journal article" date="2016" name="Nat. Commun.">
        <title>Thousands of microbial genomes shed light on interconnected biogeochemical processes in an aquifer system.</title>
        <authorList>
            <person name="Anantharaman K."/>
            <person name="Brown C.T."/>
            <person name="Hug L.A."/>
            <person name="Sharon I."/>
            <person name="Castelle C.J."/>
            <person name="Probst A.J."/>
            <person name="Thomas B.C."/>
            <person name="Singh A."/>
            <person name="Wilkins M.J."/>
            <person name="Karaoz U."/>
            <person name="Brodie E.L."/>
            <person name="Williams K.H."/>
            <person name="Hubbard S.S."/>
            <person name="Banfield J.F."/>
        </authorList>
    </citation>
    <scope>NUCLEOTIDE SEQUENCE [LARGE SCALE GENOMIC DNA]</scope>
</reference>
<evidence type="ECO:0000256" key="3">
    <source>
        <dbReference type="ARBA" id="ARBA00022989"/>
    </source>
</evidence>
<dbReference type="GO" id="GO:0005262">
    <property type="term" value="F:calcium channel activity"/>
    <property type="evidence" value="ECO:0007669"/>
    <property type="project" value="TreeGrafter"/>
</dbReference>
<keyword evidence="3 5" id="KW-1133">Transmembrane helix</keyword>
<comment type="caution">
    <text evidence="7">The sequence shown here is derived from an EMBL/GenBank/DDBJ whole genome shotgun (WGS) entry which is preliminary data.</text>
</comment>
<feature type="transmembrane region" description="Helical" evidence="5">
    <location>
        <begin position="6"/>
        <end position="25"/>
    </location>
</feature>
<evidence type="ECO:0000256" key="1">
    <source>
        <dbReference type="ARBA" id="ARBA00004141"/>
    </source>
</evidence>
<dbReference type="InterPro" id="IPR004837">
    <property type="entry name" value="NaCa_Exmemb"/>
</dbReference>
<dbReference type="PANTHER" id="PTHR10846:SF8">
    <property type="entry name" value="INNER MEMBRANE PROTEIN YRBG"/>
    <property type="match status" value="1"/>
</dbReference>
<dbReference type="EMBL" id="MHCP01000030">
    <property type="protein sequence ID" value="OGY22993.1"/>
    <property type="molecule type" value="Genomic_DNA"/>
</dbReference>
<gene>
    <name evidence="7" type="ORF">A2172_03610</name>
</gene>
<evidence type="ECO:0000256" key="5">
    <source>
        <dbReference type="SAM" id="Phobius"/>
    </source>
</evidence>
<protein>
    <recommendedName>
        <fullName evidence="6">Sodium/calcium exchanger membrane region domain-containing protein</fullName>
    </recommendedName>
</protein>
<feature type="transmembrane region" description="Helical" evidence="5">
    <location>
        <begin position="208"/>
        <end position="231"/>
    </location>
</feature>
<name>A0A1G1W5T4_9BACT</name>
<feature type="transmembrane region" description="Helical" evidence="5">
    <location>
        <begin position="175"/>
        <end position="202"/>
    </location>
</feature>
<feature type="transmembrane region" description="Helical" evidence="5">
    <location>
        <begin position="126"/>
        <end position="145"/>
    </location>
</feature>
<dbReference type="STRING" id="1802593.A2172_03610"/>
<comment type="subcellular location">
    <subcellularLocation>
        <location evidence="1">Membrane</location>
        <topology evidence="1">Multi-pass membrane protein</topology>
    </subcellularLocation>
</comment>
<dbReference type="Proteomes" id="UP000176631">
    <property type="component" value="Unassembled WGS sequence"/>
</dbReference>
<dbReference type="InterPro" id="IPR004481">
    <property type="entry name" value="K/Na/Ca-exchanger"/>
</dbReference>
<feature type="transmembrane region" description="Helical" evidence="5">
    <location>
        <begin position="67"/>
        <end position="90"/>
    </location>
</feature>
<evidence type="ECO:0000259" key="6">
    <source>
        <dbReference type="Pfam" id="PF01699"/>
    </source>
</evidence>
<proteinExistence type="predicted"/>
<dbReference type="GO" id="GO:0006874">
    <property type="term" value="P:intracellular calcium ion homeostasis"/>
    <property type="evidence" value="ECO:0007669"/>
    <property type="project" value="TreeGrafter"/>
</dbReference>
<dbReference type="Gene3D" id="1.20.1420.30">
    <property type="entry name" value="NCX, central ion-binding region"/>
    <property type="match status" value="2"/>
</dbReference>
<feature type="domain" description="Sodium/calcium exchanger membrane region" evidence="6">
    <location>
        <begin position="4"/>
        <end position="142"/>
    </location>
</feature>
<accession>A0A1G1W5T4</accession>